<keyword evidence="4 10" id="KW-1133">Transmembrane helix</keyword>
<dbReference type="PROSITE" id="PS50262">
    <property type="entry name" value="G_PROTEIN_RECEP_F1_2"/>
    <property type="match status" value="1"/>
</dbReference>
<evidence type="ECO:0000256" key="10">
    <source>
        <dbReference type="SAM" id="Phobius"/>
    </source>
</evidence>
<dbReference type="Proteomes" id="UP000475862">
    <property type="component" value="Unassembled WGS sequence"/>
</dbReference>
<evidence type="ECO:0000256" key="3">
    <source>
        <dbReference type="ARBA" id="ARBA00022692"/>
    </source>
</evidence>
<comment type="similarity">
    <text evidence="2">Belongs to the G-protein coupled receptor 1 family.</text>
</comment>
<evidence type="ECO:0000313" key="12">
    <source>
        <dbReference type="EMBL" id="KAE9541656.1"/>
    </source>
</evidence>
<evidence type="ECO:0000256" key="5">
    <source>
        <dbReference type="ARBA" id="ARBA00023040"/>
    </source>
</evidence>
<keyword evidence="13" id="KW-1185">Reference proteome</keyword>
<evidence type="ECO:0000259" key="11">
    <source>
        <dbReference type="PROSITE" id="PS50262"/>
    </source>
</evidence>
<dbReference type="PANTHER" id="PTHR24243">
    <property type="entry name" value="G-PROTEIN COUPLED RECEPTOR"/>
    <property type="match status" value="1"/>
</dbReference>
<evidence type="ECO:0000256" key="4">
    <source>
        <dbReference type="ARBA" id="ARBA00022989"/>
    </source>
</evidence>
<dbReference type="GO" id="GO:0004930">
    <property type="term" value="F:G protein-coupled receptor activity"/>
    <property type="evidence" value="ECO:0007669"/>
    <property type="project" value="UniProtKB-KW"/>
</dbReference>
<evidence type="ECO:0000313" key="13">
    <source>
        <dbReference type="Proteomes" id="UP000475862"/>
    </source>
</evidence>
<comment type="caution">
    <text evidence="12">The sequence shown here is derived from an EMBL/GenBank/DDBJ whole genome shotgun (WGS) entry which is preliminary data.</text>
</comment>
<keyword evidence="3 10" id="KW-0812">Transmembrane</keyword>
<dbReference type="OrthoDB" id="10036964at2759"/>
<evidence type="ECO:0000256" key="1">
    <source>
        <dbReference type="ARBA" id="ARBA00004141"/>
    </source>
</evidence>
<dbReference type="InterPro" id="IPR017452">
    <property type="entry name" value="GPCR_Rhodpsn_7TM"/>
</dbReference>
<dbReference type="PRINTS" id="PR00237">
    <property type="entry name" value="GPCRRHODOPSN"/>
</dbReference>
<keyword evidence="6 10" id="KW-0472">Membrane</keyword>
<dbReference type="InterPro" id="IPR000276">
    <property type="entry name" value="GPCR_Rhodpsn"/>
</dbReference>
<feature type="domain" description="G-protein coupled receptors family 1 profile" evidence="11">
    <location>
        <begin position="161"/>
        <end position="220"/>
    </location>
</feature>
<evidence type="ECO:0000256" key="6">
    <source>
        <dbReference type="ARBA" id="ARBA00023136"/>
    </source>
</evidence>
<proteinExistence type="inferred from homology"/>
<comment type="subcellular location">
    <subcellularLocation>
        <location evidence="1">Membrane</location>
        <topology evidence="1">Multi-pass membrane protein</topology>
    </subcellularLocation>
</comment>
<feature type="region of interest" description="Disordered" evidence="9">
    <location>
        <begin position="32"/>
        <end position="62"/>
    </location>
</feature>
<evidence type="ECO:0000256" key="8">
    <source>
        <dbReference type="ARBA" id="ARBA00023224"/>
    </source>
</evidence>
<feature type="transmembrane region" description="Helical" evidence="10">
    <location>
        <begin position="142"/>
        <end position="170"/>
    </location>
</feature>
<keyword evidence="8" id="KW-0807">Transducer</keyword>
<keyword evidence="7" id="KW-0675">Receptor</keyword>
<dbReference type="GO" id="GO:0005886">
    <property type="term" value="C:plasma membrane"/>
    <property type="evidence" value="ECO:0007669"/>
    <property type="project" value="TreeGrafter"/>
</dbReference>
<feature type="transmembrane region" description="Helical" evidence="10">
    <location>
        <begin position="182"/>
        <end position="202"/>
    </location>
</feature>
<sequence length="220" mass="23329">MYGVVSWPTGPSRAGDGRPAAAAVVALTSQRYPDVAEPSPEDREERLQRQQRHAFGHGPPSPVAVEHHLGVTTTDIKTTTDITAAAAIRMISALDVVAFGNDSSPLTVTGNDTAGGAGSSSNDTAANGVIQFLDDDLSFPGYIRTTCMVVCVIILGVGVVGNMMVPIVILKSKDMRNSTNIFLMNLSIADLMVLLICTPTVFVEVNSRPETWVLGEELCE</sequence>
<dbReference type="Gene3D" id="1.20.1070.10">
    <property type="entry name" value="Rhodopsin 7-helix transmembrane proteins"/>
    <property type="match status" value="1"/>
</dbReference>
<gene>
    <name evidence="12" type="ORF">AGLY_003647</name>
</gene>
<dbReference type="EMBL" id="VYZN01000012">
    <property type="protein sequence ID" value="KAE9541656.1"/>
    <property type="molecule type" value="Genomic_DNA"/>
</dbReference>
<evidence type="ECO:0000256" key="7">
    <source>
        <dbReference type="ARBA" id="ARBA00023170"/>
    </source>
</evidence>
<keyword evidence="5" id="KW-0297">G-protein coupled receptor</keyword>
<dbReference type="PANTHER" id="PTHR24243:SF233">
    <property type="entry name" value="THYROTROPIN-RELEASING HORMONE RECEPTOR"/>
    <property type="match status" value="1"/>
</dbReference>
<dbReference type="Pfam" id="PF00001">
    <property type="entry name" value="7tm_1"/>
    <property type="match status" value="1"/>
</dbReference>
<name>A0A6G0TYT1_APHGL</name>
<dbReference type="SUPFAM" id="SSF81321">
    <property type="entry name" value="Family A G protein-coupled receptor-like"/>
    <property type="match status" value="1"/>
</dbReference>
<evidence type="ECO:0000256" key="9">
    <source>
        <dbReference type="SAM" id="MobiDB-lite"/>
    </source>
</evidence>
<organism evidence="12 13">
    <name type="scientific">Aphis glycines</name>
    <name type="common">Soybean aphid</name>
    <dbReference type="NCBI Taxonomy" id="307491"/>
    <lineage>
        <taxon>Eukaryota</taxon>
        <taxon>Metazoa</taxon>
        <taxon>Ecdysozoa</taxon>
        <taxon>Arthropoda</taxon>
        <taxon>Hexapoda</taxon>
        <taxon>Insecta</taxon>
        <taxon>Pterygota</taxon>
        <taxon>Neoptera</taxon>
        <taxon>Paraneoptera</taxon>
        <taxon>Hemiptera</taxon>
        <taxon>Sternorrhyncha</taxon>
        <taxon>Aphidomorpha</taxon>
        <taxon>Aphidoidea</taxon>
        <taxon>Aphididae</taxon>
        <taxon>Aphidini</taxon>
        <taxon>Aphis</taxon>
        <taxon>Aphis</taxon>
    </lineage>
</organism>
<evidence type="ECO:0000256" key="2">
    <source>
        <dbReference type="ARBA" id="ARBA00010663"/>
    </source>
</evidence>
<reference evidence="12 13" key="1">
    <citation type="submission" date="2019-08" db="EMBL/GenBank/DDBJ databases">
        <title>The genome of the soybean aphid Biotype 1, its phylome, world population structure and adaptation to the North American continent.</title>
        <authorList>
            <person name="Giordano R."/>
            <person name="Donthu R.K."/>
            <person name="Hernandez A.G."/>
            <person name="Wright C.L."/>
            <person name="Zimin A.V."/>
        </authorList>
    </citation>
    <scope>NUCLEOTIDE SEQUENCE [LARGE SCALE GENOMIC DNA]</scope>
    <source>
        <tissue evidence="12">Whole aphids</tissue>
    </source>
</reference>
<dbReference type="AlphaFoldDB" id="A0A6G0TYT1"/>
<protein>
    <recommendedName>
        <fullName evidence="11">G-protein coupled receptors family 1 profile domain-containing protein</fullName>
    </recommendedName>
</protein>
<accession>A0A6G0TYT1</accession>